<accession>A0A822Z1E7</accession>
<dbReference type="EMBL" id="DUZY01000005">
    <property type="protein sequence ID" value="DAD40224.1"/>
    <property type="molecule type" value="Genomic_DNA"/>
</dbReference>
<dbReference type="Proteomes" id="UP000607653">
    <property type="component" value="Unassembled WGS sequence"/>
</dbReference>
<reference evidence="1 2" key="1">
    <citation type="journal article" date="2020" name="Mol. Biol. Evol.">
        <title>Distinct Expression and Methylation Patterns for Genes with Different Fates following a Single Whole-Genome Duplication in Flowering Plants.</title>
        <authorList>
            <person name="Shi T."/>
            <person name="Rahmani R.S."/>
            <person name="Gugger P.F."/>
            <person name="Wang M."/>
            <person name="Li H."/>
            <person name="Zhang Y."/>
            <person name="Li Z."/>
            <person name="Wang Q."/>
            <person name="Van de Peer Y."/>
            <person name="Marchal K."/>
            <person name="Chen J."/>
        </authorList>
    </citation>
    <scope>NUCLEOTIDE SEQUENCE [LARGE SCALE GENOMIC DNA]</scope>
    <source>
        <tissue evidence="1">Leaf</tissue>
    </source>
</reference>
<protein>
    <submittedName>
        <fullName evidence="1">Uncharacterized protein</fullName>
    </submittedName>
</protein>
<evidence type="ECO:0000313" key="2">
    <source>
        <dbReference type="Proteomes" id="UP000607653"/>
    </source>
</evidence>
<gene>
    <name evidence="1" type="ORF">HUJ06_014547</name>
</gene>
<evidence type="ECO:0000313" key="1">
    <source>
        <dbReference type="EMBL" id="DAD40224.1"/>
    </source>
</evidence>
<dbReference type="AlphaFoldDB" id="A0A822Z1E7"/>
<comment type="caution">
    <text evidence="1">The sequence shown here is derived from an EMBL/GenBank/DDBJ whole genome shotgun (WGS) entry which is preliminary data.</text>
</comment>
<sequence>MARAKCQYAFNRLIAMSLKTSIKKDDDYPKKVNYPPSTMFSCHL</sequence>
<keyword evidence="2" id="KW-1185">Reference proteome</keyword>
<name>A0A822Z1E7_NELNU</name>
<proteinExistence type="predicted"/>
<organism evidence="1 2">
    <name type="scientific">Nelumbo nucifera</name>
    <name type="common">Sacred lotus</name>
    <dbReference type="NCBI Taxonomy" id="4432"/>
    <lineage>
        <taxon>Eukaryota</taxon>
        <taxon>Viridiplantae</taxon>
        <taxon>Streptophyta</taxon>
        <taxon>Embryophyta</taxon>
        <taxon>Tracheophyta</taxon>
        <taxon>Spermatophyta</taxon>
        <taxon>Magnoliopsida</taxon>
        <taxon>Proteales</taxon>
        <taxon>Nelumbonaceae</taxon>
        <taxon>Nelumbo</taxon>
    </lineage>
</organism>